<evidence type="ECO:0000313" key="1">
    <source>
        <dbReference type="EMBL" id="KAH9325787.1"/>
    </source>
</evidence>
<accession>A0AA38GPC7</accession>
<keyword evidence="2" id="KW-1185">Reference proteome</keyword>
<feature type="non-terminal residue" evidence="1">
    <location>
        <position position="1"/>
    </location>
</feature>
<gene>
    <name evidence="1" type="ORF">KI387_005965</name>
</gene>
<comment type="caution">
    <text evidence="1">The sequence shown here is derived from an EMBL/GenBank/DDBJ whole genome shotgun (WGS) entry which is preliminary data.</text>
</comment>
<evidence type="ECO:0000313" key="2">
    <source>
        <dbReference type="Proteomes" id="UP000824469"/>
    </source>
</evidence>
<reference evidence="1 2" key="1">
    <citation type="journal article" date="2021" name="Nat. Plants">
        <title>The Taxus genome provides insights into paclitaxel biosynthesis.</title>
        <authorList>
            <person name="Xiong X."/>
            <person name="Gou J."/>
            <person name="Liao Q."/>
            <person name="Li Y."/>
            <person name="Zhou Q."/>
            <person name="Bi G."/>
            <person name="Li C."/>
            <person name="Du R."/>
            <person name="Wang X."/>
            <person name="Sun T."/>
            <person name="Guo L."/>
            <person name="Liang H."/>
            <person name="Lu P."/>
            <person name="Wu Y."/>
            <person name="Zhang Z."/>
            <person name="Ro D.K."/>
            <person name="Shang Y."/>
            <person name="Huang S."/>
            <person name="Yan J."/>
        </authorList>
    </citation>
    <scope>NUCLEOTIDE SEQUENCE [LARGE SCALE GENOMIC DNA]</scope>
    <source>
        <strain evidence="1">Ta-2019</strain>
    </source>
</reference>
<dbReference type="AlphaFoldDB" id="A0AA38GPC7"/>
<sequence>GEGITRRRDANLGLLPSNIIKGRGVGKNGDRIDHCGAVGVAGKDSTPEGPR</sequence>
<dbReference type="EMBL" id="JAHRHJ020000002">
    <property type="protein sequence ID" value="KAH9325787.1"/>
    <property type="molecule type" value="Genomic_DNA"/>
</dbReference>
<dbReference type="Proteomes" id="UP000824469">
    <property type="component" value="Unassembled WGS sequence"/>
</dbReference>
<organism evidence="1 2">
    <name type="scientific">Taxus chinensis</name>
    <name type="common">Chinese yew</name>
    <name type="synonym">Taxus wallichiana var. chinensis</name>
    <dbReference type="NCBI Taxonomy" id="29808"/>
    <lineage>
        <taxon>Eukaryota</taxon>
        <taxon>Viridiplantae</taxon>
        <taxon>Streptophyta</taxon>
        <taxon>Embryophyta</taxon>
        <taxon>Tracheophyta</taxon>
        <taxon>Spermatophyta</taxon>
        <taxon>Pinopsida</taxon>
        <taxon>Pinidae</taxon>
        <taxon>Conifers II</taxon>
        <taxon>Cupressales</taxon>
        <taxon>Taxaceae</taxon>
        <taxon>Taxus</taxon>
    </lineage>
</organism>
<proteinExistence type="predicted"/>
<name>A0AA38GPC7_TAXCH</name>
<feature type="non-terminal residue" evidence="1">
    <location>
        <position position="51"/>
    </location>
</feature>
<protein>
    <submittedName>
        <fullName evidence="1">Uncharacterized protein</fullName>
    </submittedName>
</protein>